<dbReference type="SUPFAM" id="SSF55073">
    <property type="entry name" value="Nucleotide cyclase"/>
    <property type="match status" value="1"/>
</dbReference>
<proteinExistence type="predicted"/>
<dbReference type="PROSITE" id="PS50887">
    <property type="entry name" value="GGDEF"/>
    <property type="match status" value="1"/>
</dbReference>
<dbReference type="GO" id="GO:0005886">
    <property type="term" value="C:plasma membrane"/>
    <property type="evidence" value="ECO:0007669"/>
    <property type="project" value="TreeGrafter"/>
</dbReference>
<dbReference type="NCBIfam" id="TIGR00254">
    <property type="entry name" value="GGDEF"/>
    <property type="match status" value="1"/>
</dbReference>
<evidence type="ECO:0000313" key="5">
    <source>
        <dbReference type="Proteomes" id="UP000295493"/>
    </source>
</evidence>
<feature type="domain" description="GGDEF" evidence="3">
    <location>
        <begin position="205"/>
        <end position="337"/>
    </location>
</feature>
<gene>
    <name evidence="4" type="ORF">EV664_102218</name>
</gene>
<dbReference type="Pfam" id="PF00990">
    <property type="entry name" value="GGDEF"/>
    <property type="match status" value="1"/>
</dbReference>
<dbReference type="Gene3D" id="3.30.70.270">
    <property type="match status" value="1"/>
</dbReference>
<dbReference type="InterPro" id="IPR029787">
    <property type="entry name" value="Nucleotide_cyclase"/>
</dbReference>
<keyword evidence="2" id="KW-0175">Coiled coil</keyword>
<dbReference type="InterPro" id="IPR000160">
    <property type="entry name" value="GGDEF_dom"/>
</dbReference>
<accession>A0A4R6FUQ3</accession>
<name>A0A4R6FUQ3_9SPHN</name>
<dbReference type="PANTHER" id="PTHR45138">
    <property type="entry name" value="REGULATORY COMPONENTS OF SENSORY TRANSDUCTION SYSTEM"/>
    <property type="match status" value="1"/>
</dbReference>
<dbReference type="InterPro" id="IPR050469">
    <property type="entry name" value="Diguanylate_Cyclase"/>
</dbReference>
<evidence type="ECO:0000256" key="2">
    <source>
        <dbReference type="SAM" id="Coils"/>
    </source>
</evidence>
<comment type="caution">
    <text evidence="4">The sequence shown here is derived from an EMBL/GenBank/DDBJ whole genome shotgun (WGS) entry which is preliminary data.</text>
</comment>
<feature type="coiled-coil region" evidence="2">
    <location>
        <begin position="144"/>
        <end position="178"/>
    </location>
</feature>
<dbReference type="PANTHER" id="PTHR45138:SF24">
    <property type="entry name" value="DIGUANYLATE CYCLASE DGCC-RELATED"/>
    <property type="match status" value="1"/>
</dbReference>
<protein>
    <recommendedName>
        <fullName evidence="1">diguanylate cyclase</fullName>
        <ecNumber evidence="1">2.7.7.65</ecNumber>
    </recommendedName>
</protein>
<evidence type="ECO:0000259" key="3">
    <source>
        <dbReference type="PROSITE" id="PS50887"/>
    </source>
</evidence>
<dbReference type="EMBL" id="SNWD01000002">
    <property type="protein sequence ID" value="TDN85512.1"/>
    <property type="molecule type" value="Genomic_DNA"/>
</dbReference>
<dbReference type="GO" id="GO:1902201">
    <property type="term" value="P:negative regulation of bacterial-type flagellum-dependent cell motility"/>
    <property type="evidence" value="ECO:0007669"/>
    <property type="project" value="TreeGrafter"/>
</dbReference>
<dbReference type="SMART" id="SM00267">
    <property type="entry name" value="GGDEF"/>
    <property type="match status" value="1"/>
</dbReference>
<sequence length="337" mass="37842">MFALYKNDHHFKSRRSDRLFHKIGEFLTEHRLDPSPTNYAFVHHLLSNPESPLARTVAELVQVGAKLTLNDIEKLGGGAGESERKAHGLVSRTHNQLERLEEIMRTIRADTAGFGRDLQASADALRDNHDKGVPNTLEGLIRITTAMMENVQQAETRLEKVTREASELRLQLEEARDDARRDPLTGLPNRRAFEDAYREHVAAGGMPWIAICDIDHFKSVNDRFGHVVGDRVLKAIAGTLRTQCDGHLVARFGGEEFAVMMTNVGRKQALMTMERAREAVASKNYRLRENDMPLGALSFSSGVTGTRLGEDLAEVYRRADALLYRAKNEGRNRTVSE</sequence>
<dbReference type="AlphaFoldDB" id="A0A4R6FUQ3"/>
<dbReference type="InterPro" id="IPR043128">
    <property type="entry name" value="Rev_trsase/Diguanyl_cyclase"/>
</dbReference>
<dbReference type="Proteomes" id="UP000295493">
    <property type="component" value="Unassembled WGS sequence"/>
</dbReference>
<organism evidence="4 5">
    <name type="scientific">Stakelama pacifica</name>
    <dbReference type="NCBI Taxonomy" id="517720"/>
    <lineage>
        <taxon>Bacteria</taxon>
        <taxon>Pseudomonadati</taxon>
        <taxon>Pseudomonadota</taxon>
        <taxon>Alphaproteobacteria</taxon>
        <taxon>Sphingomonadales</taxon>
        <taxon>Sphingomonadaceae</taxon>
        <taxon>Stakelama</taxon>
    </lineage>
</organism>
<dbReference type="OrthoDB" id="9812260at2"/>
<dbReference type="GO" id="GO:0052621">
    <property type="term" value="F:diguanylate cyclase activity"/>
    <property type="evidence" value="ECO:0007669"/>
    <property type="project" value="UniProtKB-EC"/>
</dbReference>
<keyword evidence="5" id="KW-1185">Reference proteome</keyword>
<evidence type="ECO:0000313" key="4">
    <source>
        <dbReference type="EMBL" id="TDN85512.1"/>
    </source>
</evidence>
<dbReference type="CDD" id="cd01949">
    <property type="entry name" value="GGDEF"/>
    <property type="match status" value="1"/>
</dbReference>
<dbReference type="FunFam" id="3.30.70.270:FF:000001">
    <property type="entry name" value="Diguanylate cyclase domain protein"/>
    <property type="match status" value="1"/>
</dbReference>
<dbReference type="EC" id="2.7.7.65" evidence="1"/>
<reference evidence="4 5" key="1">
    <citation type="submission" date="2019-03" db="EMBL/GenBank/DDBJ databases">
        <title>Genomic Encyclopedia of Type Strains, Phase IV (KMG-IV): sequencing the most valuable type-strain genomes for metagenomic binning, comparative biology and taxonomic classification.</title>
        <authorList>
            <person name="Goeker M."/>
        </authorList>
    </citation>
    <scope>NUCLEOTIDE SEQUENCE [LARGE SCALE GENOMIC DNA]</scope>
    <source>
        <strain evidence="4 5">DSM 25059</strain>
    </source>
</reference>
<dbReference type="GO" id="GO:0043709">
    <property type="term" value="P:cell adhesion involved in single-species biofilm formation"/>
    <property type="evidence" value="ECO:0007669"/>
    <property type="project" value="TreeGrafter"/>
</dbReference>
<evidence type="ECO:0000256" key="1">
    <source>
        <dbReference type="ARBA" id="ARBA00012528"/>
    </source>
</evidence>